<keyword evidence="2" id="KW-0732">Signal</keyword>
<feature type="chain" id="PRO_5005191176" description="CHORD domain-containing protein" evidence="2">
    <location>
        <begin position="24"/>
        <end position="178"/>
    </location>
</feature>
<gene>
    <name evidence="3" type="ORF">Cvel_25397</name>
</gene>
<evidence type="ECO:0008006" key="4">
    <source>
        <dbReference type="Google" id="ProtNLM"/>
    </source>
</evidence>
<evidence type="ECO:0000313" key="3">
    <source>
        <dbReference type="EMBL" id="CEM40576.1"/>
    </source>
</evidence>
<dbReference type="VEuPathDB" id="CryptoDB:Cvel_25397"/>
<dbReference type="EMBL" id="CDMZ01002064">
    <property type="protein sequence ID" value="CEM40576.1"/>
    <property type="molecule type" value="Genomic_DNA"/>
</dbReference>
<name>A0A0G4H9F9_9ALVE</name>
<dbReference type="PANTHER" id="PTHR35106">
    <property type="entry name" value="BNAA07G25190D PROTEIN"/>
    <property type="match status" value="1"/>
</dbReference>
<sequence>MARGLFLRVLLFSRLLYLQGGESFHVGIRVELSRCLGRRPSKSLRLIARRSSGLAVRLEDPGLLFSSSNDEALSPSQKEGDSAPSSLSEPESTCRQCKKPFLKSQNAETGCVFHPGFYTGRLNRVNDVDTSDLEFFWSCCGEYDRGHPGCTNTHHVSYDDEGPTWSVLTGKIIPKGSK</sequence>
<dbReference type="PANTHER" id="PTHR35106:SF1">
    <property type="entry name" value="CHORD DOMAIN-CONTAINING PROTEIN"/>
    <property type="match status" value="1"/>
</dbReference>
<dbReference type="AlphaFoldDB" id="A0A0G4H9F9"/>
<protein>
    <recommendedName>
        <fullName evidence="4">CHORD domain-containing protein</fullName>
    </recommendedName>
</protein>
<evidence type="ECO:0000256" key="2">
    <source>
        <dbReference type="SAM" id="SignalP"/>
    </source>
</evidence>
<feature type="region of interest" description="Disordered" evidence="1">
    <location>
        <begin position="67"/>
        <end position="91"/>
    </location>
</feature>
<accession>A0A0G4H9F9</accession>
<feature type="signal peptide" evidence="2">
    <location>
        <begin position="1"/>
        <end position="23"/>
    </location>
</feature>
<proteinExistence type="predicted"/>
<reference evidence="3" key="1">
    <citation type="submission" date="2014-11" db="EMBL/GenBank/DDBJ databases">
        <authorList>
            <person name="Otto D Thomas"/>
            <person name="Naeem Raeece"/>
        </authorList>
    </citation>
    <scope>NUCLEOTIDE SEQUENCE</scope>
</reference>
<organism evidence="3">
    <name type="scientific">Chromera velia CCMP2878</name>
    <dbReference type="NCBI Taxonomy" id="1169474"/>
    <lineage>
        <taxon>Eukaryota</taxon>
        <taxon>Sar</taxon>
        <taxon>Alveolata</taxon>
        <taxon>Colpodellida</taxon>
        <taxon>Chromeraceae</taxon>
        <taxon>Chromera</taxon>
    </lineage>
</organism>
<evidence type="ECO:0000256" key="1">
    <source>
        <dbReference type="SAM" id="MobiDB-lite"/>
    </source>
</evidence>